<evidence type="ECO:0000256" key="1">
    <source>
        <dbReference type="SAM" id="MobiDB-lite"/>
    </source>
</evidence>
<feature type="compositionally biased region" description="Basic and acidic residues" evidence="1">
    <location>
        <begin position="358"/>
        <end position="374"/>
    </location>
</feature>
<feature type="region of interest" description="Disordered" evidence="1">
    <location>
        <begin position="358"/>
        <end position="382"/>
    </location>
</feature>
<feature type="region of interest" description="Disordered" evidence="1">
    <location>
        <begin position="476"/>
        <end position="496"/>
    </location>
</feature>
<feature type="compositionally biased region" description="Polar residues" evidence="1">
    <location>
        <begin position="521"/>
        <end position="538"/>
    </location>
</feature>
<dbReference type="EMBL" id="ML119647">
    <property type="protein sequence ID" value="RPA87027.1"/>
    <property type="molecule type" value="Genomic_DNA"/>
</dbReference>
<feature type="region of interest" description="Disordered" evidence="1">
    <location>
        <begin position="521"/>
        <end position="561"/>
    </location>
</feature>
<name>A0A3N4INL7_ASCIM</name>
<protein>
    <submittedName>
        <fullName evidence="2">Uncharacterized protein</fullName>
    </submittedName>
</protein>
<reference evidence="2 3" key="1">
    <citation type="journal article" date="2018" name="Nat. Ecol. Evol.">
        <title>Pezizomycetes genomes reveal the molecular basis of ectomycorrhizal truffle lifestyle.</title>
        <authorList>
            <person name="Murat C."/>
            <person name="Payen T."/>
            <person name="Noel B."/>
            <person name="Kuo A."/>
            <person name="Morin E."/>
            <person name="Chen J."/>
            <person name="Kohler A."/>
            <person name="Krizsan K."/>
            <person name="Balestrini R."/>
            <person name="Da Silva C."/>
            <person name="Montanini B."/>
            <person name="Hainaut M."/>
            <person name="Levati E."/>
            <person name="Barry K.W."/>
            <person name="Belfiori B."/>
            <person name="Cichocki N."/>
            <person name="Clum A."/>
            <person name="Dockter R.B."/>
            <person name="Fauchery L."/>
            <person name="Guy J."/>
            <person name="Iotti M."/>
            <person name="Le Tacon F."/>
            <person name="Lindquist E.A."/>
            <person name="Lipzen A."/>
            <person name="Malagnac F."/>
            <person name="Mello A."/>
            <person name="Molinier V."/>
            <person name="Miyauchi S."/>
            <person name="Poulain J."/>
            <person name="Riccioni C."/>
            <person name="Rubini A."/>
            <person name="Sitrit Y."/>
            <person name="Splivallo R."/>
            <person name="Traeger S."/>
            <person name="Wang M."/>
            <person name="Zifcakova L."/>
            <person name="Wipf D."/>
            <person name="Zambonelli A."/>
            <person name="Paolocci F."/>
            <person name="Nowrousian M."/>
            <person name="Ottonello S."/>
            <person name="Baldrian P."/>
            <person name="Spatafora J.W."/>
            <person name="Henrissat B."/>
            <person name="Nagy L.G."/>
            <person name="Aury J.M."/>
            <person name="Wincker P."/>
            <person name="Grigoriev I.V."/>
            <person name="Bonfante P."/>
            <person name="Martin F.M."/>
        </authorList>
    </citation>
    <scope>NUCLEOTIDE SEQUENCE [LARGE SCALE GENOMIC DNA]</scope>
    <source>
        <strain evidence="2 3">RN42</strain>
    </source>
</reference>
<evidence type="ECO:0000313" key="2">
    <source>
        <dbReference type="EMBL" id="RPA87027.1"/>
    </source>
</evidence>
<keyword evidence="3" id="KW-1185">Reference proteome</keyword>
<proteinExistence type="predicted"/>
<sequence length="561" mass="61839">MVTGNSPLPVVPASSHTPSNSPPCLSPSLSLPHSDEIEDNSILHLESPSPSRIIDTDSYMPQLTSSPVPEEATGRESKPNEPLFGQHPSGAPTREIPQTPSDISIVTIPTIIRAVNTTNFPSSPPPECFPRSTIDPDSQFFDPTLRWKPSTVEQAKSIEKVYGEHLMVEEPDVEVCNKCETRRSSHEGSLCGIFLEGDRSKTTEGKLGRPREMDWVVIRHGITSNLETGFVFELLNDNGEPTNIMVGWVAGTAGNFKVAKLLAARHVVIAQVQTIHETIYHQLSERNLVFTLHFTAAHFVNDYRDELKGPFKLCFEPTTGRLSFLKRKRADTTSTTVETSDPYLPYDLQPENRHILHVEDLQKRERERERERNRRAAKRRQLHDEVSNGIKNEERWYEREILEIFPEVVDAVAGFTTQTPQTPKPNPARTGVVSSSSPVHYSSDSAPSEPPAEGTLLSYLSAETLAATAPHAAGSQMFASSRSNTTVATSEMPSSTEPIRHRIADFVLERMSNAHVWPPSITSATDNNAVVANGSSVPSDADDADTDEVGELSAGEVKEAQ</sequence>
<evidence type="ECO:0000313" key="3">
    <source>
        <dbReference type="Proteomes" id="UP000275078"/>
    </source>
</evidence>
<dbReference type="AlphaFoldDB" id="A0A3N4INL7"/>
<gene>
    <name evidence="2" type="ORF">BJ508DRAFT_301159</name>
</gene>
<feature type="compositionally biased region" description="Low complexity" evidence="1">
    <location>
        <begin position="432"/>
        <end position="453"/>
    </location>
</feature>
<feature type="compositionally biased region" description="Polar residues" evidence="1">
    <location>
        <begin position="477"/>
        <end position="496"/>
    </location>
</feature>
<feature type="compositionally biased region" description="Acidic residues" evidence="1">
    <location>
        <begin position="540"/>
        <end position="550"/>
    </location>
</feature>
<feature type="region of interest" description="Disordered" evidence="1">
    <location>
        <begin position="416"/>
        <end position="454"/>
    </location>
</feature>
<dbReference type="Proteomes" id="UP000275078">
    <property type="component" value="Unassembled WGS sequence"/>
</dbReference>
<accession>A0A3N4INL7</accession>
<feature type="region of interest" description="Disordered" evidence="1">
    <location>
        <begin position="1"/>
        <end position="101"/>
    </location>
</feature>
<organism evidence="2 3">
    <name type="scientific">Ascobolus immersus RN42</name>
    <dbReference type="NCBI Taxonomy" id="1160509"/>
    <lineage>
        <taxon>Eukaryota</taxon>
        <taxon>Fungi</taxon>
        <taxon>Dikarya</taxon>
        <taxon>Ascomycota</taxon>
        <taxon>Pezizomycotina</taxon>
        <taxon>Pezizomycetes</taxon>
        <taxon>Pezizales</taxon>
        <taxon>Ascobolaceae</taxon>
        <taxon>Ascobolus</taxon>
    </lineage>
</organism>